<evidence type="ECO:0000313" key="4">
    <source>
        <dbReference type="EMBL" id="QOR70283.1"/>
    </source>
</evidence>
<dbReference type="InterPro" id="IPR040198">
    <property type="entry name" value="Fido_containing"/>
</dbReference>
<dbReference type="RefSeq" id="WP_193496967.1">
    <property type="nucleotide sequence ID" value="NZ_CP063169.1"/>
</dbReference>
<dbReference type="Gene3D" id="1.10.3290.10">
    <property type="entry name" value="Fido-like domain"/>
    <property type="match status" value="1"/>
</dbReference>
<dbReference type="PANTHER" id="PTHR13504">
    <property type="entry name" value="FIDO DOMAIN-CONTAINING PROTEIN DDB_G0283145"/>
    <property type="match status" value="1"/>
</dbReference>
<dbReference type="PROSITE" id="PS51459">
    <property type="entry name" value="FIDO"/>
    <property type="match status" value="1"/>
</dbReference>
<dbReference type="AlphaFoldDB" id="A0A7M1SUJ0"/>
<protein>
    <submittedName>
        <fullName evidence="4">Fic family protein</fullName>
    </submittedName>
</protein>
<dbReference type="EMBL" id="CP063169">
    <property type="protein sequence ID" value="QOR70283.1"/>
    <property type="molecule type" value="Genomic_DNA"/>
</dbReference>
<feature type="domain" description="Fido" evidence="3">
    <location>
        <begin position="149"/>
        <end position="296"/>
    </location>
</feature>
<dbReference type="PANTHER" id="PTHR13504:SF38">
    <property type="entry name" value="FIDO DOMAIN-CONTAINING PROTEIN"/>
    <property type="match status" value="1"/>
</dbReference>
<evidence type="ECO:0000259" key="3">
    <source>
        <dbReference type="PROSITE" id="PS51459"/>
    </source>
</evidence>
<sequence>MNSSTPRFRGEWPALTYEVHDWRPADATLFSHRRRRAASGPYESALIPSIADLPVHLPSELATEAEEAAVEIARFDNAASEVLGDREIAPISAVLMRSESAASSQIENITVGARQLALAQLGEEANVNARLVSGNVSAMQAALNLAGEISTGTILEMHAALMSRQSHHAGGEWRTQQVWIGGDAAGPHRAAFVPPHHSHVRAAMDDLVTFTARTDLPALVHAAIAHAQFETIHPFTDGNGRTGRALVHAMVRRSGLSRRVTVPISAGLLTDTEAYVAWLTSYREGELAPLLAGMIEATFRALANGHRLLTEIHEISARWRGAITARRGAAAWRTIDLLIGQPVVTVRFVQAQLGVSAHTAQTAIDTLESAGILTQAVAGRRRNRTWHAREVTEALDAFAERAGRRN</sequence>
<dbReference type="Pfam" id="PF02661">
    <property type="entry name" value="Fic"/>
    <property type="match status" value="1"/>
</dbReference>
<feature type="active site" evidence="1">
    <location>
        <position position="233"/>
    </location>
</feature>
<dbReference type="Proteomes" id="UP000593758">
    <property type="component" value="Chromosome"/>
</dbReference>
<evidence type="ECO:0000256" key="2">
    <source>
        <dbReference type="PIRSR" id="PIRSR640198-2"/>
    </source>
</evidence>
<proteinExistence type="predicted"/>
<dbReference type="KEGG" id="halt:IM660_17015"/>
<organism evidence="4 5">
    <name type="scientific">Ruania alkalisoli</name>
    <dbReference type="NCBI Taxonomy" id="2779775"/>
    <lineage>
        <taxon>Bacteria</taxon>
        <taxon>Bacillati</taxon>
        <taxon>Actinomycetota</taxon>
        <taxon>Actinomycetes</taxon>
        <taxon>Micrococcales</taxon>
        <taxon>Ruaniaceae</taxon>
        <taxon>Ruania</taxon>
    </lineage>
</organism>
<name>A0A7M1SUJ0_9MICO</name>
<reference evidence="4 5" key="1">
    <citation type="submission" date="2020-10" db="EMBL/GenBank/DDBJ databases">
        <title>Haloactinobacterium sp. RN3S43, a bacterium isolated from saline soil.</title>
        <authorList>
            <person name="Sun J.-Q."/>
        </authorList>
    </citation>
    <scope>NUCLEOTIDE SEQUENCE [LARGE SCALE GENOMIC DNA]</scope>
    <source>
        <strain evidence="4 5">RN3S43</strain>
    </source>
</reference>
<keyword evidence="2" id="KW-0547">Nucleotide-binding</keyword>
<keyword evidence="5" id="KW-1185">Reference proteome</keyword>
<dbReference type="InterPro" id="IPR036597">
    <property type="entry name" value="Fido-like_dom_sf"/>
</dbReference>
<accession>A0A7M1SUJ0</accession>
<evidence type="ECO:0000256" key="1">
    <source>
        <dbReference type="PIRSR" id="PIRSR640198-1"/>
    </source>
</evidence>
<dbReference type="SUPFAM" id="SSF140931">
    <property type="entry name" value="Fic-like"/>
    <property type="match status" value="1"/>
</dbReference>
<dbReference type="InterPro" id="IPR003812">
    <property type="entry name" value="Fido"/>
</dbReference>
<dbReference type="GO" id="GO:0005524">
    <property type="term" value="F:ATP binding"/>
    <property type="evidence" value="ECO:0007669"/>
    <property type="project" value="UniProtKB-KW"/>
</dbReference>
<gene>
    <name evidence="4" type="ORF">IM660_17015</name>
</gene>
<keyword evidence="2" id="KW-0067">ATP-binding</keyword>
<feature type="binding site" evidence="2">
    <location>
        <begin position="237"/>
        <end position="244"/>
    </location>
    <ligand>
        <name>ATP</name>
        <dbReference type="ChEBI" id="CHEBI:30616"/>
    </ligand>
</feature>
<evidence type="ECO:0000313" key="5">
    <source>
        <dbReference type="Proteomes" id="UP000593758"/>
    </source>
</evidence>